<dbReference type="InterPro" id="IPR006170">
    <property type="entry name" value="PBP/GOBP"/>
</dbReference>
<evidence type="ECO:0000313" key="3">
    <source>
        <dbReference type="Proteomes" id="UP000325440"/>
    </source>
</evidence>
<dbReference type="OrthoDB" id="6574851at2759"/>
<evidence type="ECO:0000313" key="2">
    <source>
        <dbReference type="EMBL" id="VVC41776.1"/>
    </source>
</evidence>
<dbReference type="SMR" id="A0A5E4NAQ5"/>
<dbReference type="Gene3D" id="1.10.238.20">
    <property type="entry name" value="Pheromone/general odorant binding protein domain"/>
    <property type="match status" value="1"/>
</dbReference>
<feature type="chain" id="PRO_5022996339" evidence="1">
    <location>
        <begin position="26"/>
        <end position="143"/>
    </location>
</feature>
<proteinExistence type="predicted"/>
<dbReference type="AlphaFoldDB" id="A0A5E4NAQ5"/>
<dbReference type="EMBL" id="CABPRJ010001926">
    <property type="protein sequence ID" value="VVC41776.1"/>
    <property type="molecule type" value="Genomic_DNA"/>
</dbReference>
<dbReference type="Pfam" id="PF01395">
    <property type="entry name" value="PBP_GOBP"/>
    <property type="match status" value="1"/>
</dbReference>
<protein>
    <submittedName>
        <fullName evidence="2">Pheromone/general odorant binding protein</fullName>
    </submittedName>
</protein>
<dbReference type="CDD" id="cd23992">
    <property type="entry name" value="PBP_GOBP"/>
    <property type="match status" value="1"/>
</dbReference>
<dbReference type="Proteomes" id="UP000325440">
    <property type="component" value="Unassembled WGS sequence"/>
</dbReference>
<gene>
    <name evidence="2" type="ORF">CINCED_3A024436</name>
</gene>
<dbReference type="GO" id="GO:0005549">
    <property type="term" value="F:odorant binding"/>
    <property type="evidence" value="ECO:0007669"/>
    <property type="project" value="InterPro"/>
</dbReference>
<dbReference type="SUPFAM" id="SSF47565">
    <property type="entry name" value="Insect pheromone/odorant-binding proteins"/>
    <property type="match status" value="1"/>
</dbReference>
<dbReference type="InterPro" id="IPR036728">
    <property type="entry name" value="PBP_GOBP_sf"/>
</dbReference>
<sequence>MALWKLQVSVLWCGLALLCSSFVNGKYSAEDVDLFGNLCNATKEDMDVVKNYDVPSTETGKCFMKCLCEKSGMLDSYGKYSRTGTKEVLTKYWPETPVNIITKVNDACYMESLKISPTELGTCNYYYKVKKCLNTQYKRYGML</sequence>
<evidence type="ECO:0000256" key="1">
    <source>
        <dbReference type="SAM" id="SignalP"/>
    </source>
</evidence>
<keyword evidence="1" id="KW-0732">Signal</keyword>
<keyword evidence="3" id="KW-1185">Reference proteome</keyword>
<accession>A0A5E4NAQ5</accession>
<reference evidence="2 3" key="1">
    <citation type="submission" date="2019-08" db="EMBL/GenBank/DDBJ databases">
        <authorList>
            <person name="Alioto T."/>
            <person name="Alioto T."/>
            <person name="Gomez Garrido J."/>
        </authorList>
    </citation>
    <scope>NUCLEOTIDE SEQUENCE [LARGE SCALE GENOMIC DNA]</scope>
</reference>
<feature type="signal peptide" evidence="1">
    <location>
        <begin position="1"/>
        <end position="25"/>
    </location>
</feature>
<name>A0A5E4NAQ5_9HEMI</name>
<organism evidence="2 3">
    <name type="scientific">Cinara cedri</name>
    <dbReference type="NCBI Taxonomy" id="506608"/>
    <lineage>
        <taxon>Eukaryota</taxon>
        <taxon>Metazoa</taxon>
        <taxon>Ecdysozoa</taxon>
        <taxon>Arthropoda</taxon>
        <taxon>Hexapoda</taxon>
        <taxon>Insecta</taxon>
        <taxon>Pterygota</taxon>
        <taxon>Neoptera</taxon>
        <taxon>Paraneoptera</taxon>
        <taxon>Hemiptera</taxon>
        <taxon>Sternorrhyncha</taxon>
        <taxon>Aphidomorpha</taxon>
        <taxon>Aphidoidea</taxon>
        <taxon>Aphididae</taxon>
        <taxon>Lachninae</taxon>
        <taxon>Cinara</taxon>
    </lineage>
</organism>